<dbReference type="GO" id="GO:0032299">
    <property type="term" value="C:ribonuclease H2 complex"/>
    <property type="evidence" value="ECO:0007669"/>
    <property type="project" value="TreeGrafter"/>
</dbReference>
<dbReference type="InterPro" id="IPR012337">
    <property type="entry name" value="RNaseH-like_sf"/>
</dbReference>
<name>H1KY24_9EURY</name>
<proteinExistence type="inferred from homology"/>
<dbReference type="STRING" id="647171.MetfoDRAFT_0697"/>
<protein>
    <recommendedName>
        <fullName evidence="7 14">Ribonuclease HII</fullName>
        <shortName evidence="14">RNase HII</shortName>
        <ecNumber evidence="6 14">3.1.26.4</ecNumber>
    </recommendedName>
</protein>
<evidence type="ECO:0000256" key="15">
    <source>
        <dbReference type="PROSITE-ProRule" id="PRU01319"/>
    </source>
</evidence>
<keyword evidence="10 14" id="KW-0479">Metal-binding</keyword>
<evidence type="ECO:0000256" key="1">
    <source>
        <dbReference type="ARBA" id="ARBA00000077"/>
    </source>
</evidence>
<dbReference type="GO" id="GO:0003723">
    <property type="term" value="F:RNA binding"/>
    <property type="evidence" value="ECO:0007669"/>
    <property type="project" value="UniProtKB-UniRule"/>
</dbReference>
<evidence type="ECO:0000256" key="3">
    <source>
        <dbReference type="ARBA" id="ARBA00004065"/>
    </source>
</evidence>
<dbReference type="NCBIfam" id="TIGR00729">
    <property type="entry name" value="ribonuclease HII"/>
    <property type="match status" value="1"/>
</dbReference>
<dbReference type="GO" id="GO:0030145">
    <property type="term" value="F:manganese ion binding"/>
    <property type="evidence" value="ECO:0007669"/>
    <property type="project" value="UniProtKB-UniRule"/>
</dbReference>
<dbReference type="Pfam" id="PF01351">
    <property type="entry name" value="RNase_HII"/>
    <property type="match status" value="1"/>
</dbReference>
<keyword evidence="9 14" id="KW-0540">Nuclease</keyword>
<dbReference type="Proteomes" id="UP000003706">
    <property type="component" value="Unassembled WGS sequence"/>
</dbReference>
<evidence type="ECO:0000259" key="17">
    <source>
        <dbReference type="PROSITE" id="PS51975"/>
    </source>
</evidence>
<dbReference type="InterPro" id="IPR020787">
    <property type="entry name" value="RNase_HII_arc"/>
</dbReference>
<comment type="catalytic activity">
    <reaction evidence="1 14 15 16">
        <text>Endonucleolytic cleavage to 5'-phosphomonoester.</text>
        <dbReference type="EC" id="3.1.26.4"/>
    </reaction>
</comment>
<dbReference type="PANTHER" id="PTHR10954">
    <property type="entry name" value="RIBONUCLEASE H2 SUBUNIT A"/>
    <property type="match status" value="1"/>
</dbReference>
<dbReference type="InterPro" id="IPR036397">
    <property type="entry name" value="RNaseH_sf"/>
</dbReference>
<evidence type="ECO:0000256" key="9">
    <source>
        <dbReference type="ARBA" id="ARBA00022722"/>
    </source>
</evidence>
<comment type="function">
    <text evidence="3 14 16">Endonuclease that specifically degrades the RNA of RNA-DNA hybrids.</text>
</comment>
<dbReference type="PROSITE" id="PS51975">
    <property type="entry name" value="RNASE_H_2"/>
    <property type="match status" value="1"/>
</dbReference>
<evidence type="ECO:0000256" key="5">
    <source>
        <dbReference type="ARBA" id="ARBA00007383"/>
    </source>
</evidence>
<feature type="binding site" evidence="14 15">
    <location>
        <position position="16"/>
    </location>
    <ligand>
        <name>a divalent metal cation</name>
        <dbReference type="ChEBI" id="CHEBI:60240"/>
    </ligand>
</feature>
<evidence type="ECO:0000256" key="10">
    <source>
        <dbReference type="ARBA" id="ARBA00022723"/>
    </source>
</evidence>
<dbReference type="HAMAP" id="MF_00052_A">
    <property type="entry name" value="RNase_HII_A"/>
    <property type="match status" value="1"/>
</dbReference>
<comment type="cofactor">
    <cofactor evidence="2">
        <name>Mg(2+)</name>
        <dbReference type="ChEBI" id="CHEBI:18420"/>
    </cofactor>
</comment>
<dbReference type="AlphaFoldDB" id="H1KY24"/>
<sequence>MVGKMKDKKIIVGIDEAGRGPVLGPMVVAGVAIEEDKIKELEDLGVKDSKQLTKNRRKKLFRLIGEMGKIKTIIIEPEKLDELMKTKNLNKIELNAFSKIANGFLKEIEGNFEIYVDACSSNAKAFANQLKAKMIDKTPKIIAEHKADEKYPIVSSASIIAKVTRDEIIEHYKKEYGEIGSGYPSDPKTINFLKHYVGEFGELPKIARKSWKTSKRILEENKENKTKTLMDYMK</sequence>
<dbReference type="InterPro" id="IPR004649">
    <property type="entry name" value="RNase_H2_suA"/>
</dbReference>
<dbReference type="Gene3D" id="1.10.10.460">
    <property type="entry name" value="Ribonuclease hii. Domain 2"/>
    <property type="match status" value="1"/>
</dbReference>
<evidence type="ECO:0000256" key="4">
    <source>
        <dbReference type="ARBA" id="ARBA00004496"/>
    </source>
</evidence>
<reference evidence="18 19" key="1">
    <citation type="submission" date="2011-09" db="EMBL/GenBank/DDBJ databases">
        <title>The draft genome of Methanotorris formicicus Mc-S-70.</title>
        <authorList>
            <consortium name="US DOE Joint Genome Institute (JGI-PGF)"/>
            <person name="Lucas S."/>
            <person name="Han J."/>
            <person name="Lapidus A."/>
            <person name="Cheng J.-F."/>
            <person name="Goodwin L."/>
            <person name="Pitluck S."/>
            <person name="Peters L."/>
            <person name="Land M.L."/>
            <person name="Hauser L."/>
            <person name="Sieprawska-Lupa M."/>
            <person name="Takai K."/>
            <person name="Miyazaki J."/>
            <person name="Whitman W."/>
            <person name="Woyke T.J."/>
        </authorList>
    </citation>
    <scope>NUCLEOTIDE SEQUENCE [LARGE SCALE GENOMIC DNA]</scope>
    <source>
        <strain evidence="18 19">Mc-S-70</strain>
    </source>
</reference>
<evidence type="ECO:0000256" key="11">
    <source>
        <dbReference type="ARBA" id="ARBA00022759"/>
    </source>
</evidence>
<dbReference type="FunFam" id="1.10.10.460:FF:000001">
    <property type="entry name" value="Ribonuclease"/>
    <property type="match status" value="1"/>
</dbReference>
<evidence type="ECO:0000256" key="2">
    <source>
        <dbReference type="ARBA" id="ARBA00001946"/>
    </source>
</evidence>
<evidence type="ECO:0000256" key="12">
    <source>
        <dbReference type="ARBA" id="ARBA00022801"/>
    </source>
</evidence>
<comment type="similarity">
    <text evidence="5 14 16">Belongs to the RNase HII family.</text>
</comment>
<dbReference type="InterPro" id="IPR024567">
    <property type="entry name" value="RNase_HII/HIII_dom"/>
</dbReference>
<keyword evidence="13 14" id="KW-0464">Manganese</keyword>
<dbReference type="SUPFAM" id="SSF53098">
    <property type="entry name" value="Ribonuclease H-like"/>
    <property type="match status" value="1"/>
</dbReference>
<keyword evidence="12 14" id="KW-0378">Hydrolase</keyword>
<keyword evidence="19" id="KW-1185">Reference proteome</keyword>
<dbReference type="InterPro" id="IPR001352">
    <property type="entry name" value="RNase_HII/HIII"/>
</dbReference>
<dbReference type="CDD" id="cd07180">
    <property type="entry name" value="RNase_HII_archaea_like"/>
    <property type="match status" value="1"/>
</dbReference>
<comment type="subcellular location">
    <subcellularLocation>
        <location evidence="4 14">Cytoplasm</location>
    </subcellularLocation>
</comment>
<dbReference type="PATRIC" id="fig|647171.4.peg.688"/>
<comment type="cofactor">
    <cofactor evidence="14 15">
        <name>Mn(2+)</name>
        <dbReference type="ChEBI" id="CHEBI:29035"/>
    </cofactor>
    <cofactor evidence="14 15">
        <name>Mg(2+)</name>
        <dbReference type="ChEBI" id="CHEBI:18420"/>
    </cofactor>
    <text evidence="14 15">Manganese or magnesium. Binds 1 divalent metal ion per monomer in the absence of substrate. May bind a second metal ion after substrate binding.</text>
</comment>
<evidence type="ECO:0000313" key="18">
    <source>
        <dbReference type="EMBL" id="EHP87576.1"/>
    </source>
</evidence>
<evidence type="ECO:0000256" key="8">
    <source>
        <dbReference type="ARBA" id="ARBA00022490"/>
    </source>
</evidence>
<evidence type="ECO:0000256" key="7">
    <source>
        <dbReference type="ARBA" id="ARBA00019179"/>
    </source>
</evidence>
<keyword evidence="11 14" id="KW-0255">Endonuclease</keyword>
<feature type="domain" description="RNase H type-2" evidence="17">
    <location>
        <begin position="9"/>
        <end position="223"/>
    </location>
</feature>
<feature type="binding site" evidence="14 15">
    <location>
        <position position="117"/>
    </location>
    <ligand>
        <name>a divalent metal cation</name>
        <dbReference type="ChEBI" id="CHEBI:60240"/>
    </ligand>
</feature>
<organism evidence="18 19">
    <name type="scientific">Methanotorris formicicus Mc-S-70</name>
    <dbReference type="NCBI Taxonomy" id="647171"/>
    <lineage>
        <taxon>Archaea</taxon>
        <taxon>Methanobacteriati</taxon>
        <taxon>Methanobacteriota</taxon>
        <taxon>Methanomada group</taxon>
        <taxon>Methanococci</taxon>
        <taxon>Methanococcales</taxon>
        <taxon>Methanocaldococcaceae</taxon>
        <taxon>Methanotorris</taxon>
    </lineage>
</organism>
<dbReference type="InterPro" id="IPR023160">
    <property type="entry name" value="RNase_HII_hlx-loop-hlx_cap_dom"/>
</dbReference>
<dbReference type="EC" id="3.1.26.4" evidence="6 14"/>
<dbReference type="Gene3D" id="3.30.420.10">
    <property type="entry name" value="Ribonuclease H-like superfamily/Ribonuclease H"/>
    <property type="match status" value="1"/>
</dbReference>
<dbReference type="GO" id="GO:0004523">
    <property type="term" value="F:RNA-DNA hybrid ribonuclease activity"/>
    <property type="evidence" value="ECO:0007669"/>
    <property type="project" value="UniProtKB-UniRule"/>
</dbReference>
<evidence type="ECO:0000256" key="16">
    <source>
        <dbReference type="RuleBase" id="RU003515"/>
    </source>
</evidence>
<gene>
    <name evidence="14" type="primary">rnhB</name>
    <name evidence="18" type="ORF">MetfoDRAFT_0697</name>
</gene>
<evidence type="ECO:0000313" key="19">
    <source>
        <dbReference type="Proteomes" id="UP000003706"/>
    </source>
</evidence>
<dbReference type="GO" id="GO:0043137">
    <property type="term" value="P:DNA replication, removal of RNA primer"/>
    <property type="evidence" value="ECO:0007669"/>
    <property type="project" value="TreeGrafter"/>
</dbReference>
<feature type="binding site" evidence="14 15">
    <location>
        <position position="15"/>
    </location>
    <ligand>
        <name>a divalent metal cation</name>
        <dbReference type="ChEBI" id="CHEBI:60240"/>
    </ligand>
</feature>
<dbReference type="PANTHER" id="PTHR10954:SF23">
    <property type="entry name" value="RIBONUCLEASE"/>
    <property type="match status" value="1"/>
</dbReference>
<evidence type="ECO:0000256" key="13">
    <source>
        <dbReference type="ARBA" id="ARBA00023211"/>
    </source>
</evidence>
<keyword evidence="8 14" id="KW-0963">Cytoplasm</keyword>
<dbReference type="GO" id="GO:0005737">
    <property type="term" value="C:cytoplasm"/>
    <property type="evidence" value="ECO:0007669"/>
    <property type="project" value="UniProtKB-SubCell"/>
</dbReference>
<evidence type="ECO:0000256" key="6">
    <source>
        <dbReference type="ARBA" id="ARBA00012180"/>
    </source>
</evidence>
<accession>H1KY24</accession>
<evidence type="ECO:0000256" key="14">
    <source>
        <dbReference type="HAMAP-Rule" id="MF_00052"/>
    </source>
</evidence>
<comment type="caution">
    <text evidence="18">The sequence shown here is derived from an EMBL/GenBank/DDBJ whole genome shotgun (WGS) entry which is preliminary data.</text>
</comment>
<dbReference type="EMBL" id="AGJL01000013">
    <property type="protein sequence ID" value="EHP87576.1"/>
    <property type="molecule type" value="Genomic_DNA"/>
</dbReference>
<dbReference type="GO" id="GO:0006298">
    <property type="term" value="P:mismatch repair"/>
    <property type="evidence" value="ECO:0007669"/>
    <property type="project" value="TreeGrafter"/>
</dbReference>